<gene>
    <name evidence="1" type="ORF">CHGG_01291</name>
</gene>
<organism evidence="1 2">
    <name type="scientific">Chaetomium globosum (strain ATCC 6205 / CBS 148.51 / DSM 1962 / NBRC 6347 / NRRL 1970)</name>
    <name type="common">Soil fungus</name>
    <dbReference type="NCBI Taxonomy" id="306901"/>
    <lineage>
        <taxon>Eukaryota</taxon>
        <taxon>Fungi</taxon>
        <taxon>Dikarya</taxon>
        <taxon>Ascomycota</taxon>
        <taxon>Pezizomycotina</taxon>
        <taxon>Sordariomycetes</taxon>
        <taxon>Sordariomycetidae</taxon>
        <taxon>Sordariales</taxon>
        <taxon>Chaetomiaceae</taxon>
        <taxon>Chaetomium</taxon>
    </lineage>
</organism>
<dbReference type="Gene3D" id="3.90.79.10">
    <property type="entry name" value="Nucleoside Triphosphate Pyrophosphohydrolase"/>
    <property type="match status" value="1"/>
</dbReference>
<accession>Q2HER3</accession>
<protein>
    <submittedName>
        <fullName evidence="1">Uncharacterized protein</fullName>
    </submittedName>
</protein>
<dbReference type="eggNOG" id="ENOG502T5AP">
    <property type="taxonomic scope" value="Eukaryota"/>
</dbReference>
<dbReference type="InParanoid" id="Q2HER3"/>
<evidence type="ECO:0000313" key="2">
    <source>
        <dbReference type="Proteomes" id="UP000001056"/>
    </source>
</evidence>
<dbReference type="OrthoDB" id="10457425at2759"/>
<dbReference type="VEuPathDB" id="FungiDB:CHGG_01291"/>
<name>Q2HER3_CHAGB</name>
<keyword evidence="2" id="KW-1185">Reference proteome</keyword>
<dbReference type="Proteomes" id="UP000001056">
    <property type="component" value="Unassembled WGS sequence"/>
</dbReference>
<dbReference type="RefSeq" id="XP_001220512.1">
    <property type="nucleotide sequence ID" value="XM_001220511.1"/>
</dbReference>
<dbReference type="GeneID" id="4388224"/>
<proteinExistence type="predicted"/>
<evidence type="ECO:0000313" key="1">
    <source>
        <dbReference type="EMBL" id="EAQ93056.1"/>
    </source>
</evidence>
<dbReference type="HOGENOM" id="CLU_844673_0_0_1"/>
<dbReference type="EMBL" id="CH408029">
    <property type="protein sequence ID" value="EAQ93056.1"/>
    <property type="molecule type" value="Genomic_DNA"/>
</dbReference>
<reference evidence="2" key="1">
    <citation type="journal article" date="2015" name="Genome Announc.">
        <title>Draft genome sequence of the cellulolytic fungus Chaetomium globosum.</title>
        <authorList>
            <person name="Cuomo C.A."/>
            <person name="Untereiner W.A."/>
            <person name="Ma L.-J."/>
            <person name="Grabherr M."/>
            <person name="Birren B.W."/>
        </authorList>
    </citation>
    <scope>NUCLEOTIDE SEQUENCE [LARGE SCALE GENOMIC DNA]</scope>
    <source>
        <strain evidence="2">ATCC 6205 / CBS 148.51 / DSM 1962 / NBRC 6347 / NRRL 1970</strain>
    </source>
</reference>
<sequence>MEDLTDALMGTIKKNNLYLKSGVADEMWKCVLERQPEPGVDGEATCTVKHSEPYGAMSPDIVKHFSGNPKFSKYFTYDYPTKRMALRAEYCRETAGFTDAMTQIMTVMRSLRRPGPFGSLRACEDIRMANGVSQEEYTLPVILASMLGVVTEEVGMNVYSETDDGKIMIRVNPVPIFSVEPDPELDAEIGPEADFFDDLAESGVCCPHLTTVSFGNFTHNRDLRIDRPVFGIARVFHLKGNGNIPNDKGDGFEWMTLEEVRTALVAREFTPAAELVMLDFLHRHDMLGISMSDEQKKVMEDALHPLKDMQQAFAGAFPDVSMIGNGSNS</sequence>
<dbReference type="AlphaFoldDB" id="Q2HER3"/>